<organism evidence="1 2">
    <name type="scientific">Opisthorchis viverrini</name>
    <name type="common">Southeast Asian liver fluke</name>
    <dbReference type="NCBI Taxonomy" id="6198"/>
    <lineage>
        <taxon>Eukaryota</taxon>
        <taxon>Metazoa</taxon>
        <taxon>Spiralia</taxon>
        <taxon>Lophotrochozoa</taxon>
        <taxon>Platyhelminthes</taxon>
        <taxon>Trematoda</taxon>
        <taxon>Digenea</taxon>
        <taxon>Opisthorchiida</taxon>
        <taxon>Opisthorchiata</taxon>
        <taxon>Opisthorchiidae</taxon>
        <taxon>Opisthorchis</taxon>
    </lineage>
</organism>
<evidence type="ECO:0000313" key="2">
    <source>
        <dbReference type="Proteomes" id="UP000054324"/>
    </source>
</evidence>
<evidence type="ECO:0000313" key="1">
    <source>
        <dbReference type="EMBL" id="KER26797.1"/>
    </source>
</evidence>
<dbReference type="CTD" id="20320193"/>
<dbReference type="EMBL" id="KL596738">
    <property type="protein sequence ID" value="KER26797.1"/>
    <property type="molecule type" value="Genomic_DNA"/>
</dbReference>
<dbReference type="Proteomes" id="UP000054324">
    <property type="component" value="Unassembled WGS sequence"/>
</dbReference>
<keyword evidence="2" id="KW-1185">Reference proteome</keyword>
<reference evidence="1 2" key="1">
    <citation type="submission" date="2013-11" db="EMBL/GenBank/DDBJ databases">
        <title>Opisthorchis viverrini - life in the bile duct.</title>
        <authorList>
            <person name="Young N.D."/>
            <person name="Nagarajan N."/>
            <person name="Lin S.J."/>
            <person name="Korhonen P.K."/>
            <person name="Jex A.R."/>
            <person name="Hall R.S."/>
            <person name="Safavi-Hemami H."/>
            <person name="Kaewkong W."/>
            <person name="Bertrand D."/>
            <person name="Gao S."/>
            <person name="Seet Q."/>
            <person name="Wongkham S."/>
            <person name="Teh B.T."/>
            <person name="Wongkham C."/>
            <person name="Intapan P.M."/>
            <person name="Maleewong W."/>
            <person name="Yang X."/>
            <person name="Hu M."/>
            <person name="Wang Z."/>
            <person name="Hofmann A."/>
            <person name="Sternberg P.W."/>
            <person name="Tan P."/>
            <person name="Wang J."/>
            <person name="Gasser R.B."/>
        </authorList>
    </citation>
    <scope>NUCLEOTIDE SEQUENCE [LARGE SCALE GENOMIC DNA]</scope>
</reference>
<dbReference type="RefSeq" id="XP_009169434.1">
    <property type="nucleotide sequence ID" value="XM_009171170.1"/>
</dbReference>
<sequence length="122" mass="13874">MKQPQGQYFETEQLCGAACAMTRDKGDHFRRSKIKVRNATPARMKQPQGQYFETEQLCGAACAMTRDKGDNTFPAPHMVHREDVDLLDSKESRSCHVLSFHWAFEPLWTFGIFGGLSKLCDT</sequence>
<dbReference type="GeneID" id="20320193"/>
<gene>
    <name evidence="1" type="ORF">T265_06011</name>
</gene>
<accession>A0A074ZM11</accession>
<name>A0A074ZM11_OPIVI</name>
<proteinExistence type="predicted"/>
<dbReference type="KEGG" id="ovi:T265_06011"/>
<protein>
    <submittedName>
        <fullName evidence="1">Uncharacterized protein</fullName>
    </submittedName>
</protein>
<dbReference type="AlphaFoldDB" id="A0A074ZM11"/>